<feature type="transmembrane region" description="Helical" evidence="1">
    <location>
        <begin position="45"/>
        <end position="62"/>
    </location>
</feature>
<evidence type="ECO:0000256" key="1">
    <source>
        <dbReference type="SAM" id="Phobius"/>
    </source>
</evidence>
<feature type="chain" id="PRO_5043138655" evidence="2">
    <location>
        <begin position="22"/>
        <end position="192"/>
    </location>
</feature>
<keyword evidence="2" id="KW-0732">Signal</keyword>
<organism evidence="5">
    <name type="scientific">Gongylonema pulchrum</name>
    <dbReference type="NCBI Taxonomy" id="637853"/>
    <lineage>
        <taxon>Eukaryota</taxon>
        <taxon>Metazoa</taxon>
        <taxon>Ecdysozoa</taxon>
        <taxon>Nematoda</taxon>
        <taxon>Chromadorea</taxon>
        <taxon>Rhabditida</taxon>
        <taxon>Spirurina</taxon>
        <taxon>Spiruromorpha</taxon>
        <taxon>Spiruroidea</taxon>
        <taxon>Gongylonematidae</taxon>
        <taxon>Gongylonema</taxon>
    </lineage>
</organism>
<gene>
    <name evidence="3" type="ORF">GPUH_LOCUS5513</name>
</gene>
<evidence type="ECO:0000313" key="5">
    <source>
        <dbReference type="WBParaSite" id="GPUH_0000552101-mRNA-1"/>
    </source>
</evidence>
<reference evidence="5" key="1">
    <citation type="submission" date="2016-06" db="UniProtKB">
        <authorList>
            <consortium name="WormBaseParasite"/>
        </authorList>
    </citation>
    <scope>IDENTIFICATION</scope>
</reference>
<dbReference type="Proteomes" id="UP000271098">
    <property type="component" value="Unassembled WGS sequence"/>
</dbReference>
<keyword evidence="4" id="KW-1185">Reference proteome</keyword>
<keyword evidence="1" id="KW-0472">Membrane</keyword>
<proteinExistence type="predicted"/>
<keyword evidence="1" id="KW-0812">Transmembrane</keyword>
<protein>
    <submittedName>
        <fullName evidence="5">Secreted protein</fullName>
    </submittedName>
</protein>
<dbReference type="OrthoDB" id="5773322at2759"/>
<dbReference type="WBParaSite" id="GPUH_0000552101-mRNA-1">
    <property type="protein sequence ID" value="GPUH_0000552101-mRNA-1"/>
    <property type="gene ID" value="GPUH_0000552101"/>
</dbReference>
<evidence type="ECO:0000256" key="2">
    <source>
        <dbReference type="SAM" id="SignalP"/>
    </source>
</evidence>
<name>A0A183D9X3_9BILA</name>
<accession>A0A183D9X3</accession>
<keyword evidence="1" id="KW-1133">Transmembrane helix</keyword>
<sequence>MSTKYVPVVMTLLCTASPGKARTNPVEFYSTFSGTTYRYQTRITVVLFVTTACQGCAMYWNYRKLREHLRLIGRAINDTPALVIPDLGHTSIRFYGLEYHLSAYDDITEPPSKRKLCRLRTAETKLLTANGQSVLEDPSLTGQLAGRKECGQTGIAGIDFNVIVATRVLFHSGLTTFMQLTATLQWIHATRI</sequence>
<feature type="signal peptide" evidence="2">
    <location>
        <begin position="1"/>
        <end position="21"/>
    </location>
</feature>
<evidence type="ECO:0000313" key="3">
    <source>
        <dbReference type="EMBL" id="VDK51097.1"/>
    </source>
</evidence>
<dbReference type="EMBL" id="UYRT01011808">
    <property type="protein sequence ID" value="VDK51097.1"/>
    <property type="molecule type" value="Genomic_DNA"/>
</dbReference>
<dbReference type="AlphaFoldDB" id="A0A183D9X3"/>
<reference evidence="3 4" key="2">
    <citation type="submission" date="2018-11" db="EMBL/GenBank/DDBJ databases">
        <authorList>
            <consortium name="Pathogen Informatics"/>
        </authorList>
    </citation>
    <scope>NUCLEOTIDE SEQUENCE [LARGE SCALE GENOMIC DNA]</scope>
</reference>
<evidence type="ECO:0000313" key="4">
    <source>
        <dbReference type="Proteomes" id="UP000271098"/>
    </source>
</evidence>